<evidence type="ECO:0000256" key="4">
    <source>
        <dbReference type="ARBA" id="ARBA00022679"/>
    </source>
</evidence>
<feature type="transmembrane region" description="Helical" evidence="9">
    <location>
        <begin position="110"/>
        <end position="133"/>
    </location>
</feature>
<keyword evidence="12" id="KW-1185">Reference proteome</keyword>
<evidence type="ECO:0000313" key="12">
    <source>
        <dbReference type="Proteomes" id="UP000270616"/>
    </source>
</evidence>
<dbReference type="Pfam" id="PF07730">
    <property type="entry name" value="HisKA_3"/>
    <property type="match status" value="1"/>
</dbReference>
<feature type="transmembrane region" description="Helical" evidence="9">
    <location>
        <begin position="59"/>
        <end position="80"/>
    </location>
</feature>
<keyword evidence="8" id="KW-0902">Two-component regulatory system</keyword>
<dbReference type="EC" id="2.7.13.3" evidence="2"/>
<evidence type="ECO:0000313" key="11">
    <source>
        <dbReference type="EMBL" id="ROZ65749.1"/>
    </source>
</evidence>
<accession>A0A3N4AFU0</accession>
<dbReference type="GO" id="GO:0016020">
    <property type="term" value="C:membrane"/>
    <property type="evidence" value="ECO:0007669"/>
    <property type="project" value="InterPro"/>
</dbReference>
<sequence>MALATLAIVSTVDDLRFSAEDPWKVAVLLTGCAAVTLAGIRPLLALVLTWVMLVLGWQAGSVTALLLPLWLTTAVVHAIVERRIGMIHAVTAIVALTALVISHTTFSVTAGFWGCTMLIFTAVALGEILRWALEAREQSHRAEETRRQEAVEHEQRLARARDDERSALARALHDVVASQLTIIATTVAAARTSSQPQALHDALDVVDSSTQTALVEMRELLQVLDRAETRGDSARPATRVTDPPSARISHLARTLTRLGREVTMDLDTHALDTVNAATADAAVRVVRESLTNAVRYAGDGPTSVSVQAVDRWLEVRVRTPQIGQQAPDRLRSMGSGRGLEGLATTVNEVGGSLRAGPDHSHWLVEAQLPLSR</sequence>
<proteinExistence type="predicted"/>
<protein>
    <recommendedName>
        <fullName evidence="2">histidine kinase</fullName>
        <ecNumber evidence="2">2.7.13.3</ecNumber>
    </recommendedName>
</protein>
<evidence type="ECO:0000259" key="10">
    <source>
        <dbReference type="Pfam" id="PF07730"/>
    </source>
</evidence>
<gene>
    <name evidence="11" type="ORF">EDL96_01370</name>
</gene>
<name>A0A3N4AFU0_9MICC</name>
<evidence type="ECO:0000256" key="2">
    <source>
        <dbReference type="ARBA" id="ARBA00012438"/>
    </source>
</evidence>
<keyword evidence="7" id="KW-0067">ATP-binding</keyword>
<evidence type="ECO:0000256" key="6">
    <source>
        <dbReference type="ARBA" id="ARBA00022777"/>
    </source>
</evidence>
<keyword evidence="9" id="KW-0472">Membrane</keyword>
<dbReference type="EMBL" id="RKMF01000001">
    <property type="protein sequence ID" value="ROZ65749.1"/>
    <property type="molecule type" value="Genomic_DNA"/>
</dbReference>
<dbReference type="GO" id="GO:0000155">
    <property type="term" value="F:phosphorelay sensor kinase activity"/>
    <property type="evidence" value="ECO:0007669"/>
    <property type="project" value="InterPro"/>
</dbReference>
<dbReference type="Proteomes" id="UP000270616">
    <property type="component" value="Unassembled WGS sequence"/>
</dbReference>
<dbReference type="InterPro" id="IPR011712">
    <property type="entry name" value="Sig_transdc_His_kin_sub3_dim/P"/>
</dbReference>
<dbReference type="InterPro" id="IPR050482">
    <property type="entry name" value="Sensor_HK_TwoCompSys"/>
</dbReference>
<evidence type="ECO:0000256" key="3">
    <source>
        <dbReference type="ARBA" id="ARBA00022553"/>
    </source>
</evidence>
<keyword evidence="6" id="KW-0418">Kinase</keyword>
<feature type="transmembrane region" description="Helical" evidence="9">
    <location>
        <begin position="87"/>
        <end position="104"/>
    </location>
</feature>
<comment type="caution">
    <text evidence="11">The sequence shown here is derived from an EMBL/GenBank/DDBJ whole genome shotgun (WGS) entry which is preliminary data.</text>
</comment>
<evidence type="ECO:0000256" key="5">
    <source>
        <dbReference type="ARBA" id="ARBA00022741"/>
    </source>
</evidence>
<dbReference type="GO" id="GO:0005524">
    <property type="term" value="F:ATP binding"/>
    <property type="evidence" value="ECO:0007669"/>
    <property type="project" value="UniProtKB-KW"/>
</dbReference>
<dbReference type="PANTHER" id="PTHR24421">
    <property type="entry name" value="NITRATE/NITRITE SENSOR PROTEIN NARX-RELATED"/>
    <property type="match status" value="1"/>
</dbReference>
<dbReference type="Gene3D" id="1.20.5.1930">
    <property type="match status" value="1"/>
</dbReference>
<dbReference type="InterPro" id="IPR036890">
    <property type="entry name" value="HATPase_C_sf"/>
</dbReference>
<keyword evidence="9" id="KW-1133">Transmembrane helix</keyword>
<reference evidence="11 12" key="1">
    <citation type="submission" date="2018-10" db="EMBL/GenBank/DDBJ databases">
        <title>Kocuria sp. M5W7-7, whole genome shotgun sequence.</title>
        <authorList>
            <person name="Tuo L."/>
        </authorList>
    </citation>
    <scope>NUCLEOTIDE SEQUENCE [LARGE SCALE GENOMIC DNA]</scope>
    <source>
        <strain evidence="11 12">M5W7-7</strain>
    </source>
</reference>
<keyword evidence="4" id="KW-0808">Transferase</keyword>
<evidence type="ECO:0000256" key="1">
    <source>
        <dbReference type="ARBA" id="ARBA00000085"/>
    </source>
</evidence>
<dbReference type="SUPFAM" id="SSF55874">
    <property type="entry name" value="ATPase domain of HSP90 chaperone/DNA topoisomerase II/histidine kinase"/>
    <property type="match status" value="1"/>
</dbReference>
<keyword evidence="5" id="KW-0547">Nucleotide-binding</keyword>
<dbReference type="AlphaFoldDB" id="A0A3N4AFU0"/>
<comment type="catalytic activity">
    <reaction evidence="1">
        <text>ATP + protein L-histidine = ADP + protein N-phospho-L-histidine.</text>
        <dbReference type="EC" id="2.7.13.3"/>
    </reaction>
</comment>
<keyword evidence="3" id="KW-0597">Phosphoprotein</keyword>
<dbReference type="GO" id="GO:0046983">
    <property type="term" value="F:protein dimerization activity"/>
    <property type="evidence" value="ECO:0007669"/>
    <property type="project" value="InterPro"/>
</dbReference>
<feature type="domain" description="Signal transduction histidine kinase subgroup 3 dimerisation and phosphoacceptor" evidence="10">
    <location>
        <begin position="164"/>
        <end position="225"/>
    </location>
</feature>
<evidence type="ECO:0000256" key="7">
    <source>
        <dbReference type="ARBA" id="ARBA00022840"/>
    </source>
</evidence>
<evidence type="ECO:0000256" key="9">
    <source>
        <dbReference type="SAM" id="Phobius"/>
    </source>
</evidence>
<keyword evidence="9" id="KW-0812">Transmembrane</keyword>
<feature type="transmembrane region" description="Helical" evidence="9">
    <location>
        <begin position="25"/>
        <end position="53"/>
    </location>
</feature>
<dbReference type="Gene3D" id="3.30.565.10">
    <property type="entry name" value="Histidine kinase-like ATPase, C-terminal domain"/>
    <property type="match status" value="1"/>
</dbReference>
<organism evidence="11 12">
    <name type="scientific">Kocuria soli</name>
    <dbReference type="NCBI Taxonomy" id="2485125"/>
    <lineage>
        <taxon>Bacteria</taxon>
        <taxon>Bacillati</taxon>
        <taxon>Actinomycetota</taxon>
        <taxon>Actinomycetes</taxon>
        <taxon>Micrococcales</taxon>
        <taxon>Micrococcaceae</taxon>
        <taxon>Kocuria</taxon>
    </lineage>
</organism>
<evidence type="ECO:0000256" key="8">
    <source>
        <dbReference type="ARBA" id="ARBA00023012"/>
    </source>
</evidence>
<dbReference type="PANTHER" id="PTHR24421:SF10">
    <property type="entry name" value="NITRATE_NITRITE SENSOR PROTEIN NARQ"/>
    <property type="match status" value="1"/>
</dbReference>